<reference evidence="1 2" key="1">
    <citation type="submission" date="2018-05" db="EMBL/GenBank/DDBJ databases">
        <title>Genomic Encyclopedia of Type Strains, Phase IV (KMG-IV): sequencing the most valuable type-strain genomes for metagenomic binning, comparative biology and taxonomic classification.</title>
        <authorList>
            <person name="Goeker M."/>
        </authorList>
    </citation>
    <scope>NUCLEOTIDE SEQUENCE [LARGE SCALE GENOMIC DNA]</scope>
    <source>
        <strain evidence="1 2">DSM 100333</strain>
    </source>
</reference>
<proteinExistence type="predicted"/>
<comment type="caution">
    <text evidence="1">The sequence shown here is derived from an EMBL/GenBank/DDBJ whole genome shotgun (WGS) entry which is preliminary data.</text>
</comment>
<dbReference type="InterPro" id="IPR007922">
    <property type="entry name" value="DciA-like"/>
</dbReference>
<name>A0A2U0U1L5_9BACT</name>
<accession>A0A2U0U1L5</accession>
<protein>
    <submittedName>
        <fullName evidence="1">Uncharacterized protein DUF721</fullName>
    </submittedName>
</protein>
<dbReference type="Pfam" id="PF05258">
    <property type="entry name" value="DciA"/>
    <property type="match status" value="1"/>
</dbReference>
<gene>
    <name evidence="1" type="ORF">C7379_11848</name>
</gene>
<organism evidence="1 2">
    <name type="scientific">Hallella colorans</name>
    <dbReference type="NCBI Taxonomy" id="1703337"/>
    <lineage>
        <taxon>Bacteria</taxon>
        <taxon>Pseudomonadati</taxon>
        <taxon>Bacteroidota</taxon>
        <taxon>Bacteroidia</taxon>
        <taxon>Bacteroidales</taxon>
        <taxon>Prevotellaceae</taxon>
        <taxon>Hallella</taxon>
    </lineage>
</organism>
<dbReference type="Proteomes" id="UP000245870">
    <property type="component" value="Unassembled WGS sequence"/>
</dbReference>
<dbReference type="AlphaFoldDB" id="A0A2U0U1L5"/>
<keyword evidence="2" id="KW-1185">Reference proteome</keyword>
<dbReference type="OrthoDB" id="9796545at2"/>
<sequence length="96" mass="11092">MFKRDVKSLGDVLQHYLRKEGLETPLLQMRVVDAWPKIVGESVNGYTAERFIKNQVLFVKVTNPALRQNLSMMHTQLTKRLNEMVGTSVITDVRVY</sequence>
<dbReference type="RefSeq" id="WP_116617085.1">
    <property type="nucleotide sequence ID" value="NZ_CALDWB010000029.1"/>
</dbReference>
<evidence type="ECO:0000313" key="1">
    <source>
        <dbReference type="EMBL" id="PVX50166.1"/>
    </source>
</evidence>
<evidence type="ECO:0000313" key="2">
    <source>
        <dbReference type="Proteomes" id="UP000245870"/>
    </source>
</evidence>
<dbReference type="PANTHER" id="PTHR36456">
    <property type="entry name" value="UPF0232 PROTEIN SCO3875"/>
    <property type="match status" value="1"/>
</dbReference>
<dbReference type="PANTHER" id="PTHR36456:SF1">
    <property type="entry name" value="UPF0232 PROTEIN SCO3875"/>
    <property type="match status" value="1"/>
</dbReference>
<dbReference type="EMBL" id="QENY01000018">
    <property type="protein sequence ID" value="PVX50166.1"/>
    <property type="molecule type" value="Genomic_DNA"/>
</dbReference>